<feature type="coiled-coil region" evidence="1">
    <location>
        <begin position="37"/>
        <end position="66"/>
    </location>
</feature>
<keyword evidence="1" id="KW-0175">Coiled coil</keyword>
<evidence type="ECO:0000256" key="2">
    <source>
        <dbReference type="SAM" id="Phobius"/>
    </source>
</evidence>
<dbReference type="Pfam" id="PF06889">
    <property type="entry name" value="DUF1266"/>
    <property type="match status" value="1"/>
</dbReference>
<evidence type="ECO:0000256" key="1">
    <source>
        <dbReference type="SAM" id="Coils"/>
    </source>
</evidence>
<dbReference type="Proteomes" id="UP000077363">
    <property type="component" value="Chromosome"/>
</dbReference>
<accession>A0A172TBT9</accession>
<keyword evidence="2" id="KW-0812">Transmembrane</keyword>
<feature type="domain" description="DUF1266" evidence="3">
    <location>
        <begin position="121"/>
        <end position="276"/>
    </location>
</feature>
<evidence type="ECO:0000313" key="5">
    <source>
        <dbReference type="Proteomes" id="UP000077363"/>
    </source>
</evidence>
<gene>
    <name evidence="4" type="ORF">SU48_12550</name>
</gene>
<dbReference type="KEGG" id="dpu:SU48_12550"/>
<evidence type="ECO:0000259" key="3">
    <source>
        <dbReference type="Pfam" id="PF06889"/>
    </source>
</evidence>
<keyword evidence="2" id="KW-1133">Transmembrane helix</keyword>
<proteinExistence type="predicted"/>
<feature type="transmembrane region" description="Helical" evidence="2">
    <location>
        <begin position="6"/>
        <end position="23"/>
    </location>
</feature>
<dbReference type="InterPro" id="IPR009677">
    <property type="entry name" value="DUF1266"/>
</dbReference>
<dbReference type="EMBL" id="CP011387">
    <property type="protein sequence ID" value="ANE44451.1"/>
    <property type="molecule type" value="Genomic_DNA"/>
</dbReference>
<name>A0A172TBT9_9DEIO</name>
<dbReference type="RefSeq" id="WP_064015533.1">
    <property type="nucleotide sequence ID" value="NZ_CP011387.1"/>
</dbReference>
<keyword evidence="5" id="KW-1185">Reference proteome</keyword>
<dbReference type="STRING" id="1182568.SU48_12550"/>
<evidence type="ECO:0000313" key="4">
    <source>
        <dbReference type="EMBL" id="ANE44451.1"/>
    </source>
</evidence>
<keyword evidence="2" id="KW-0472">Membrane</keyword>
<sequence length="290" mass="32429">MDVVRLLVPIAVVLVVMLLIWAGRAMLEGAREGIAEAKEEEAAAKAVQAAEQQAKTEARLERFEAASAALSPADRFALNLRAPFTEIWLEIFPHEDDARELEYFYRLTPPAGQEHELRKALEDGWDITDHGSALHTLAWLIDSGHRLPYLQVRQALAEGEDLKGRAREAGVVSKWEAQAGEAGGAAFDLARAVDVAAMAHALGYLSEAECWRILRQCRIISQDLFGSWEVYGQSFLAGAEFWKSGGLMDGTRNKRYAGSIRWLMEDAQSPWRRDPWPVSVERQERLKGMN</sequence>
<reference evidence="4 5" key="1">
    <citation type="submission" date="2015-01" db="EMBL/GenBank/DDBJ databases">
        <title>Deinococcus puniceus/DY1/ whole genome sequencing.</title>
        <authorList>
            <person name="Kim M.K."/>
            <person name="Srinivasan S."/>
            <person name="Lee J.-J."/>
        </authorList>
    </citation>
    <scope>NUCLEOTIDE SEQUENCE [LARGE SCALE GENOMIC DNA]</scope>
    <source>
        <strain evidence="4 5">DY1</strain>
    </source>
</reference>
<dbReference type="PATRIC" id="fig|1182568.3.peg.2594"/>
<dbReference type="AlphaFoldDB" id="A0A172TBT9"/>
<organism evidence="4 5">
    <name type="scientific">Deinococcus puniceus</name>
    <dbReference type="NCBI Taxonomy" id="1182568"/>
    <lineage>
        <taxon>Bacteria</taxon>
        <taxon>Thermotogati</taxon>
        <taxon>Deinococcota</taxon>
        <taxon>Deinococci</taxon>
        <taxon>Deinococcales</taxon>
        <taxon>Deinococcaceae</taxon>
        <taxon>Deinococcus</taxon>
    </lineage>
</organism>
<protein>
    <recommendedName>
        <fullName evidence="3">DUF1266 domain-containing protein</fullName>
    </recommendedName>
</protein>